<dbReference type="OrthoDB" id="4947588at2"/>
<feature type="region of interest" description="Disordered" evidence="1">
    <location>
        <begin position="30"/>
        <end position="51"/>
    </location>
</feature>
<dbReference type="EMBL" id="LAJE02000233">
    <property type="protein sequence ID" value="OEO30100.1"/>
    <property type="molecule type" value="Genomic_DNA"/>
</dbReference>
<sequence length="122" mass="13809">MQTSSSLRFVEQGMRVFDREHHEIGKVDWVQFGDDDPDTPEVEASGPSGRRTDDTLFDVIARAFTDDNVPEEVRDRLVHQGFVRIDADGLFAADRYVMPEQIDSVSGEGMTLNVTKDQLIKH</sequence>
<organism evidence="2 3">
    <name type="scientific">Devosia insulae DS-56</name>
    <dbReference type="NCBI Taxonomy" id="1116389"/>
    <lineage>
        <taxon>Bacteria</taxon>
        <taxon>Pseudomonadati</taxon>
        <taxon>Pseudomonadota</taxon>
        <taxon>Alphaproteobacteria</taxon>
        <taxon>Hyphomicrobiales</taxon>
        <taxon>Devosiaceae</taxon>
        <taxon>Devosia</taxon>
    </lineage>
</organism>
<reference evidence="2 3" key="1">
    <citation type="journal article" date="2015" name="Genome Announc.">
        <title>Genome Assemblies of Three Soil-Associated Devosia species: D. insulae, D. limi, and D. soli.</title>
        <authorList>
            <person name="Hassan Y.I."/>
            <person name="Lepp D."/>
            <person name="Zhou T."/>
        </authorList>
    </citation>
    <scope>NUCLEOTIDE SEQUENCE [LARGE SCALE GENOMIC DNA]</scope>
    <source>
        <strain evidence="2 3">DS-56</strain>
    </source>
</reference>
<dbReference type="AlphaFoldDB" id="A0A1E5XNA1"/>
<evidence type="ECO:0000313" key="3">
    <source>
        <dbReference type="Proteomes" id="UP000095463"/>
    </source>
</evidence>
<evidence type="ECO:0000313" key="2">
    <source>
        <dbReference type="EMBL" id="OEO30100.1"/>
    </source>
</evidence>
<evidence type="ECO:0000256" key="1">
    <source>
        <dbReference type="SAM" id="MobiDB-lite"/>
    </source>
</evidence>
<dbReference type="RefSeq" id="WP_055874867.1">
    <property type="nucleotide sequence ID" value="NZ_LAJE02000233.1"/>
</dbReference>
<name>A0A1E5XNA1_9HYPH</name>
<proteinExistence type="predicted"/>
<comment type="caution">
    <text evidence="2">The sequence shown here is derived from an EMBL/GenBank/DDBJ whole genome shotgun (WGS) entry which is preliminary data.</text>
</comment>
<dbReference type="Proteomes" id="UP000095463">
    <property type="component" value="Unassembled WGS sequence"/>
</dbReference>
<protein>
    <submittedName>
        <fullName evidence="2">Uncharacterized protein</fullName>
    </submittedName>
</protein>
<keyword evidence="3" id="KW-1185">Reference proteome</keyword>
<accession>A0A1E5XNA1</accession>
<gene>
    <name evidence="2" type="ORF">VW23_022995</name>
</gene>